<feature type="compositionally biased region" description="Basic and acidic residues" evidence="1">
    <location>
        <begin position="48"/>
        <end position="66"/>
    </location>
</feature>
<feature type="compositionally biased region" description="Basic and acidic residues" evidence="1">
    <location>
        <begin position="17"/>
        <end position="35"/>
    </location>
</feature>
<feature type="compositionally biased region" description="Acidic residues" evidence="1">
    <location>
        <begin position="92"/>
        <end position="103"/>
    </location>
</feature>
<protein>
    <submittedName>
        <fullName evidence="2">Uncharacterized protein</fullName>
    </submittedName>
</protein>
<dbReference type="Proteomes" id="UP001297092">
    <property type="component" value="Unassembled WGS sequence"/>
</dbReference>
<sequence length="103" mass="11761">MKNSKENNKPKTSSQSNDEKLPYNPEVTKHDRDILEQSNIHGDGGDDQQLRDRMENVDFEGKDLDVPGRNQAKKKNGKFTDEENKLFSQGGEDNENLEQDTPL</sequence>
<keyword evidence="3" id="KW-1185">Reference proteome</keyword>
<gene>
    <name evidence="2" type="ORF">KIV10_07220</name>
</gene>
<proteinExistence type="predicted"/>
<reference evidence="2 3" key="1">
    <citation type="submission" date="2021-05" db="EMBL/GenBank/DDBJ databases">
        <title>Aequorivita echinoideorum JCM 30378 genome.</title>
        <authorList>
            <person name="Zhang H."/>
            <person name="Li C."/>
        </authorList>
    </citation>
    <scope>NUCLEOTIDE SEQUENCE [LARGE SCALE GENOMIC DNA]</scope>
    <source>
        <strain evidence="2 3">JCM30378</strain>
    </source>
</reference>
<comment type="caution">
    <text evidence="2">The sequence shown here is derived from an EMBL/GenBank/DDBJ whole genome shotgun (WGS) entry which is preliminary data.</text>
</comment>
<dbReference type="RefSeq" id="WP_214112852.1">
    <property type="nucleotide sequence ID" value="NZ_JAHCTB010000003.1"/>
</dbReference>
<dbReference type="EMBL" id="JAHCTB010000003">
    <property type="protein sequence ID" value="MBT0607968.1"/>
    <property type="molecule type" value="Genomic_DNA"/>
</dbReference>
<evidence type="ECO:0000256" key="1">
    <source>
        <dbReference type="SAM" id="MobiDB-lite"/>
    </source>
</evidence>
<accession>A0ABS5S4R8</accession>
<name>A0ABS5S4R8_9FLAO</name>
<evidence type="ECO:0000313" key="3">
    <source>
        <dbReference type="Proteomes" id="UP001297092"/>
    </source>
</evidence>
<evidence type="ECO:0000313" key="2">
    <source>
        <dbReference type="EMBL" id="MBT0607968.1"/>
    </source>
</evidence>
<feature type="region of interest" description="Disordered" evidence="1">
    <location>
        <begin position="1"/>
        <end position="103"/>
    </location>
</feature>
<organism evidence="2 3">
    <name type="scientific">Aequorivita echinoideorum</name>
    <dbReference type="NCBI Taxonomy" id="1549647"/>
    <lineage>
        <taxon>Bacteria</taxon>
        <taxon>Pseudomonadati</taxon>
        <taxon>Bacteroidota</taxon>
        <taxon>Flavobacteriia</taxon>
        <taxon>Flavobacteriales</taxon>
        <taxon>Flavobacteriaceae</taxon>
        <taxon>Aequorivita</taxon>
    </lineage>
</organism>